<dbReference type="EMBL" id="CP063458">
    <property type="protein sequence ID" value="QOV90214.1"/>
    <property type="molecule type" value="Genomic_DNA"/>
</dbReference>
<sequence length="208" mass="22417">MLIVRWLSATALIGFVAVVAFAQTTQRTTQRLLKAGTLIKVDGTLLVIQPSWRPPDAPPIAVETDQQARVILDNERSALDKLQGGMDITARREAPTDQEPKPPLIIHAWSPSSTGLISKVDGGAIHLRKAPSGTGPVSPVVQADKDTRIIRIASFVGATWDEGGPMKLDELKPNMLVKAMPPKGVASRIFVWPARVPPQATTAPTKCR</sequence>
<dbReference type="AlphaFoldDB" id="A0A7M2WXY6"/>
<feature type="chain" id="PRO_5034901365" evidence="1">
    <location>
        <begin position="23"/>
        <end position="208"/>
    </location>
</feature>
<dbReference type="RefSeq" id="WP_206293289.1">
    <property type="nucleotide sequence ID" value="NZ_CP063458.1"/>
</dbReference>
<proteinExistence type="predicted"/>
<organism evidence="2 3">
    <name type="scientific">Humisphaera borealis</name>
    <dbReference type="NCBI Taxonomy" id="2807512"/>
    <lineage>
        <taxon>Bacteria</taxon>
        <taxon>Pseudomonadati</taxon>
        <taxon>Planctomycetota</taxon>
        <taxon>Phycisphaerae</taxon>
        <taxon>Tepidisphaerales</taxon>
        <taxon>Tepidisphaeraceae</taxon>
        <taxon>Humisphaera</taxon>
    </lineage>
</organism>
<evidence type="ECO:0000256" key="1">
    <source>
        <dbReference type="SAM" id="SignalP"/>
    </source>
</evidence>
<dbReference type="KEGG" id="hbs:IPV69_02240"/>
<keyword evidence="1" id="KW-0732">Signal</keyword>
<keyword evidence="3" id="KW-1185">Reference proteome</keyword>
<accession>A0A7M2WXY6</accession>
<name>A0A7M2WXY6_9BACT</name>
<reference evidence="2 3" key="1">
    <citation type="submission" date="2020-10" db="EMBL/GenBank/DDBJ databases">
        <title>Wide distribution of Phycisphaera-like planctomycetes from WD2101 soil group in peatlands and genome analysis of the first cultivated representative.</title>
        <authorList>
            <person name="Dedysh S.N."/>
            <person name="Beletsky A.V."/>
            <person name="Ivanova A."/>
            <person name="Kulichevskaya I.S."/>
            <person name="Suzina N.E."/>
            <person name="Philippov D.A."/>
            <person name="Rakitin A.L."/>
            <person name="Mardanov A.V."/>
            <person name="Ravin N.V."/>
        </authorList>
    </citation>
    <scope>NUCLEOTIDE SEQUENCE [LARGE SCALE GENOMIC DNA]</scope>
    <source>
        <strain evidence="2 3">M1803</strain>
    </source>
</reference>
<dbReference type="Proteomes" id="UP000593765">
    <property type="component" value="Chromosome"/>
</dbReference>
<gene>
    <name evidence="2" type="ORF">IPV69_02240</name>
</gene>
<protein>
    <submittedName>
        <fullName evidence="2">Uncharacterized protein</fullName>
    </submittedName>
</protein>
<evidence type="ECO:0000313" key="2">
    <source>
        <dbReference type="EMBL" id="QOV90214.1"/>
    </source>
</evidence>
<evidence type="ECO:0000313" key="3">
    <source>
        <dbReference type="Proteomes" id="UP000593765"/>
    </source>
</evidence>
<feature type="signal peptide" evidence="1">
    <location>
        <begin position="1"/>
        <end position="22"/>
    </location>
</feature>